<evidence type="ECO:0000313" key="1">
    <source>
        <dbReference type="EMBL" id="KAH7661054.1"/>
    </source>
</evidence>
<organism evidence="1 2">
    <name type="scientific">Dioscorea alata</name>
    <name type="common">Purple yam</name>
    <dbReference type="NCBI Taxonomy" id="55571"/>
    <lineage>
        <taxon>Eukaryota</taxon>
        <taxon>Viridiplantae</taxon>
        <taxon>Streptophyta</taxon>
        <taxon>Embryophyta</taxon>
        <taxon>Tracheophyta</taxon>
        <taxon>Spermatophyta</taxon>
        <taxon>Magnoliopsida</taxon>
        <taxon>Liliopsida</taxon>
        <taxon>Dioscoreales</taxon>
        <taxon>Dioscoreaceae</taxon>
        <taxon>Dioscorea</taxon>
    </lineage>
</organism>
<feature type="non-terminal residue" evidence="1">
    <location>
        <position position="1"/>
    </location>
</feature>
<sequence length="196" mass="22117">KRMITSKFKTICVFCSSKLGKKKSYQNATIDLSKELVMKNINLVYGGGNIGLMGLISQNFFDGEVKLVVDMHQRKAEMAHNYDAFIVMPGGYGTLEELFEVITWAQLGIHDKLIGLLNINGYYNSLLSFIEQAVEEGFIKQIAHHIFVSSSNAKDLIEKLEVIKMIGLLPCHEEVSSNLNWNSEQLKHYQRSVIAT</sequence>
<reference evidence="2" key="1">
    <citation type="journal article" date="2022" name="Nat. Commun.">
        <title>Chromosome evolution and the genetic basis of agronomically important traits in greater yam.</title>
        <authorList>
            <person name="Bredeson J.V."/>
            <person name="Lyons J.B."/>
            <person name="Oniyinde I.O."/>
            <person name="Okereke N.R."/>
            <person name="Kolade O."/>
            <person name="Nnabue I."/>
            <person name="Nwadili C.O."/>
            <person name="Hribova E."/>
            <person name="Parker M."/>
            <person name="Nwogha J."/>
            <person name="Shu S."/>
            <person name="Carlson J."/>
            <person name="Kariba R."/>
            <person name="Muthemba S."/>
            <person name="Knop K."/>
            <person name="Barton G.J."/>
            <person name="Sherwood A.V."/>
            <person name="Lopez-Montes A."/>
            <person name="Asiedu R."/>
            <person name="Jamnadass R."/>
            <person name="Muchugi A."/>
            <person name="Goodstein D."/>
            <person name="Egesi C.N."/>
            <person name="Featherston J."/>
            <person name="Asfaw A."/>
            <person name="Simpson G.G."/>
            <person name="Dolezel J."/>
            <person name="Hendre P.S."/>
            <person name="Van Deynze A."/>
            <person name="Kumar P.L."/>
            <person name="Obidiegwu J.E."/>
            <person name="Bhattacharjee R."/>
            <person name="Rokhsar D.S."/>
        </authorList>
    </citation>
    <scope>NUCLEOTIDE SEQUENCE [LARGE SCALE GENOMIC DNA]</scope>
    <source>
        <strain evidence="2">cv. TDa95/00328</strain>
    </source>
</reference>
<dbReference type="EMBL" id="CM037025">
    <property type="protein sequence ID" value="KAH7661054.1"/>
    <property type="molecule type" value="Genomic_DNA"/>
</dbReference>
<evidence type="ECO:0000313" key="2">
    <source>
        <dbReference type="Proteomes" id="UP000827976"/>
    </source>
</evidence>
<keyword evidence="2" id="KW-1185">Reference proteome</keyword>
<name>A0ACB7UKL0_DIOAL</name>
<proteinExistence type="predicted"/>
<comment type="caution">
    <text evidence="1">The sequence shown here is derived from an EMBL/GenBank/DDBJ whole genome shotgun (WGS) entry which is preliminary data.</text>
</comment>
<protein>
    <submittedName>
        <fullName evidence="1">Cytokinin riboside 5'-monophosphate phosphoribohydrolase LOG protein</fullName>
    </submittedName>
</protein>
<dbReference type="Proteomes" id="UP000827976">
    <property type="component" value="Chromosome 15"/>
</dbReference>
<accession>A0ACB7UKL0</accession>
<gene>
    <name evidence="1" type="ORF">IHE45_15G036800</name>
</gene>